<gene>
    <name evidence="1" type="ORF">TCEB3V08_LOCUS7137</name>
</gene>
<evidence type="ECO:0000313" key="1">
    <source>
        <dbReference type="EMBL" id="CAD7403743.1"/>
    </source>
</evidence>
<dbReference type="AlphaFoldDB" id="A0A7R9CWG4"/>
<protein>
    <submittedName>
        <fullName evidence="1">Uncharacterized protein</fullName>
    </submittedName>
</protein>
<sequence>MRRMQAFQSVCLRIIVGAPWYVRNETLHRDPDMPTIKDHFRKQAQSFYARLPGATNPLIQGRGDYVIDPELRET</sequence>
<dbReference type="EMBL" id="OC318942">
    <property type="protein sequence ID" value="CAD7403743.1"/>
    <property type="molecule type" value="Genomic_DNA"/>
</dbReference>
<proteinExistence type="predicted"/>
<accession>A0A7R9CWG4</accession>
<organism evidence="1">
    <name type="scientific">Timema cristinae</name>
    <name type="common">Walking stick</name>
    <dbReference type="NCBI Taxonomy" id="61476"/>
    <lineage>
        <taxon>Eukaryota</taxon>
        <taxon>Metazoa</taxon>
        <taxon>Ecdysozoa</taxon>
        <taxon>Arthropoda</taxon>
        <taxon>Hexapoda</taxon>
        <taxon>Insecta</taxon>
        <taxon>Pterygota</taxon>
        <taxon>Neoptera</taxon>
        <taxon>Polyneoptera</taxon>
        <taxon>Phasmatodea</taxon>
        <taxon>Timematodea</taxon>
        <taxon>Timematoidea</taxon>
        <taxon>Timematidae</taxon>
        <taxon>Timema</taxon>
    </lineage>
</organism>
<name>A0A7R9CWG4_TIMCR</name>
<reference evidence="1" key="1">
    <citation type="submission" date="2020-11" db="EMBL/GenBank/DDBJ databases">
        <authorList>
            <person name="Tran Van P."/>
        </authorList>
    </citation>
    <scope>NUCLEOTIDE SEQUENCE</scope>
</reference>